<name>B7FP46_PHATC</name>
<dbReference type="GeneID" id="7196016"/>
<keyword evidence="4" id="KW-1185">Reference proteome</keyword>
<evidence type="ECO:0000313" key="4">
    <source>
        <dbReference type="Proteomes" id="UP000000759"/>
    </source>
</evidence>
<evidence type="ECO:0000256" key="2">
    <source>
        <dbReference type="SAM" id="SignalP"/>
    </source>
</evidence>
<dbReference type="Proteomes" id="UP000000759">
    <property type="component" value="Chromosome 1"/>
</dbReference>
<evidence type="ECO:0000313" key="3">
    <source>
        <dbReference type="EMBL" id="EEC51106.1"/>
    </source>
</evidence>
<dbReference type="AlphaFoldDB" id="B7FP46"/>
<feature type="signal peptide" evidence="2">
    <location>
        <begin position="1"/>
        <end position="18"/>
    </location>
</feature>
<organism evidence="3 4">
    <name type="scientific">Phaeodactylum tricornutum (strain CCAP 1055/1)</name>
    <dbReference type="NCBI Taxonomy" id="556484"/>
    <lineage>
        <taxon>Eukaryota</taxon>
        <taxon>Sar</taxon>
        <taxon>Stramenopiles</taxon>
        <taxon>Ochrophyta</taxon>
        <taxon>Bacillariophyta</taxon>
        <taxon>Bacillariophyceae</taxon>
        <taxon>Bacillariophycidae</taxon>
        <taxon>Naviculales</taxon>
        <taxon>Phaeodactylaceae</taxon>
        <taxon>Phaeodactylum</taxon>
    </lineage>
</organism>
<dbReference type="HOGENOM" id="CLU_1177369_0_0_1"/>
<dbReference type="KEGG" id="pti:PHATRDRAFT_42670"/>
<gene>
    <name evidence="3" type="ORF">PHATRDRAFT_42670</name>
</gene>
<reference evidence="4" key="2">
    <citation type="submission" date="2008-08" db="EMBL/GenBank/DDBJ databases">
        <authorList>
            <consortium name="Diatom Consortium"/>
            <person name="Grigoriev I."/>
            <person name="Grimwood J."/>
            <person name="Kuo A."/>
            <person name="Otillar R.P."/>
            <person name="Salamov A."/>
            <person name="Detter J.C."/>
            <person name="Lindquist E."/>
            <person name="Shapiro H."/>
            <person name="Lucas S."/>
            <person name="Glavina del Rio T."/>
            <person name="Pitluck S."/>
            <person name="Rokhsar D."/>
            <person name="Bowler C."/>
        </authorList>
    </citation>
    <scope>GENOME REANNOTATION</scope>
    <source>
        <strain evidence="4">CCAP 1055/1</strain>
    </source>
</reference>
<feature type="region of interest" description="Disordered" evidence="1">
    <location>
        <begin position="215"/>
        <end position="236"/>
    </location>
</feature>
<keyword evidence="2" id="KW-0732">Signal</keyword>
<dbReference type="EMBL" id="CM000605">
    <property type="protein sequence ID" value="EEC51106.1"/>
    <property type="molecule type" value="Genomic_DNA"/>
</dbReference>
<dbReference type="PaxDb" id="2850-Phatr42670"/>
<evidence type="ECO:0000256" key="1">
    <source>
        <dbReference type="SAM" id="MobiDB-lite"/>
    </source>
</evidence>
<feature type="chain" id="PRO_5002852485" evidence="2">
    <location>
        <begin position="19"/>
        <end position="236"/>
    </location>
</feature>
<dbReference type="eggNOG" id="ENOG502SEBZ">
    <property type="taxonomic scope" value="Eukaryota"/>
</dbReference>
<dbReference type="OrthoDB" id="44683at2759"/>
<dbReference type="RefSeq" id="XP_002176643.1">
    <property type="nucleotide sequence ID" value="XM_002176607.1"/>
</dbReference>
<accession>B7FP46</accession>
<sequence length="236" mass="26807">MWLLFVSSLLIMLHETAAFALRRSQHFQMQRRVDINHIHALRTVAPRVLTSRFTTPLTQDVAQRDASFDNVNGDHSRESPWKLLEGVNITVSANELLPSAPPLSYNKFLIMQDKRVVVTIRYSSGAGLKPYFLTVAKKLKASHTDVIIERRILPSVDKDEGEEATFEVLVDGKIVVGKGRPRKQKVARVDMSWARSVFVSMQELDLNISRARRRRRPSTMVYGEDNPQAPLEGSQD</sequence>
<proteinExistence type="predicted"/>
<reference evidence="3 4" key="1">
    <citation type="journal article" date="2008" name="Nature">
        <title>The Phaeodactylum genome reveals the evolutionary history of diatom genomes.</title>
        <authorList>
            <person name="Bowler C."/>
            <person name="Allen A.E."/>
            <person name="Badger J.H."/>
            <person name="Grimwood J."/>
            <person name="Jabbari K."/>
            <person name="Kuo A."/>
            <person name="Maheswari U."/>
            <person name="Martens C."/>
            <person name="Maumus F."/>
            <person name="Otillar R.P."/>
            <person name="Rayko E."/>
            <person name="Salamov A."/>
            <person name="Vandepoele K."/>
            <person name="Beszteri B."/>
            <person name="Gruber A."/>
            <person name="Heijde M."/>
            <person name="Katinka M."/>
            <person name="Mock T."/>
            <person name="Valentin K."/>
            <person name="Verret F."/>
            <person name="Berges J.A."/>
            <person name="Brownlee C."/>
            <person name="Cadoret J.P."/>
            <person name="Chiovitti A."/>
            <person name="Choi C.J."/>
            <person name="Coesel S."/>
            <person name="De Martino A."/>
            <person name="Detter J.C."/>
            <person name="Durkin C."/>
            <person name="Falciatore A."/>
            <person name="Fournet J."/>
            <person name="Haruta M."/>
            <person name="Huysman M.J."/>
            <person name="Jenkins B.D."/>
            <person name="Jiroutova K."/>
            <person name="Jorgensen R.E."/>
            <person name="Joubert Y."/>
            <person name="Kaplan A."/>
            <person name="Kroger N."/>
            <person name="Kroth P.G."/>
            <person name="La Roche J."/>
            <person name="Lindquist E."/>
            <person name="Lommer M."/>
            <person name="Martin-Jezequel V."/>
            <person name="Lopez P.J."/>
            <person name="Lucas S."/>
            <person name="Mangogna M."/>
            <person name="McGinnis K."/>
            <person name="Medlin L.K."/>
            <person name="Montsant A."/>
            <person name="Oudot-Le Secq M.P."/>
            <person name="Napoli C."/>
            <person name="Obornik M."/>
            <person name="Parker M.S."/>
            <person name="Petit J.L."/>
            <person name="Porcel B.M."/>
            <person name="Poulsen N."/>
            <person name="Robison M."/>
            <person name="Rychlewski L."/>
            <person name="Rynearson T.A."/>
            <person name="Schmutz J."/>
            <person name="Shapiro H."/>
            <person name="Siaut M."/>
            <person name="Stanley M."/>
            <person name="Sussman M.R."/>
            <person name="Taylor A.R."/>
            <person name="Vardi A."/>
            <person name="von Dassow P."/>
            <person name="Vyverman W."/>
            <person name="Willis A."/>
            <person name="Wyrwicz L.S."/>
            <person name="Rokhsar D.S."/>
            <person name="Weissenbach J."/>
            <person name="Armbrust E.V."/>
            <person name="Green B.R."/>
            <person name="Van de Peer Y."/>
            <person name="Grigoriev I.V."/>
        </authorList>
    </citation>
    <scope>NUCLEOTIDE SEQUENCE [LARGE SCALE GENOMIC DNA]</scope>
    <source>
        <strain evidence="3 4">CCAP 1055/1</strain>
    </source>
</reference>
<dbReference type="InParanoid" id="B7FP46"/>
<protein>
    <submittedName>
        <fullName evidence="3">Uncharacterized protein</fullName>
    </submittedName>
</protein>